<evidence type="ECO:0000313" key="6">
    <source>
        <dbReference type="Proteomes" id="UP001524478"/>
    </source>
</evidence>
<reference evidence="5 6" key="1">
    <citation type="submission" date="2022-06" db="EMBL/GenBank/DDBJ databases">
        <title>Isolation of gut microbiota from human fecal samples.</title>
        <authorList>
            <person name="Pamer E.G."/>
            <person name="Barat B."/>
            <person name="Waligurski E."/>
            <person name="Medina S."/>
            <person name="Paddock L."/>
            <person name="Mostad J."/>
        </authorList>
    </citation>
    <scope>NUCLEOTIDE SEQUENCE [LARGE SCALE GENOMIC DNA]</scope>
    <source>
        <strain evidence="5 6">DFI.7.95</strain>
    </source>
</reference>
<dbReference type="Pfam" id="PF07992">
    <property type="entry name" value="Pyr_redox_2"/>
    <property type="match status" value="1"/>
</dbReference>
<dbReference type="Proteomes" id="UP001524478">
    <property type="component" value="Unassembled WGS sequence"/>
</dbReference>
<dbReference type="InterPro" id="IPR023753">
    <property type="entry name" value="FAD/NAD-binding_dom"/>
</dbReference>
<evidence type="ECO:0000313" key="5">
    <source>
        <dbReference type="EMBL" id="MCQ4925199.1"/>
    </source>
</evidence>
<comment type="cofactor">
    <cofactor evidence="1">
        <name>FAD</name>
        <dbReference type="ChEBI" id="CHEBI:57692"/>
    </cofactor>
</comment>
<evidence type="ECO:0000259" key="4">
    <source>
        <dbReference type="Pfam" id="PF07992"/>
    </source>
</evidence>
<gene>
    <name evidence="5" type="ORF">NE686_19000</name>
</gene>
<dbReference type="Pfam" id="PF02852">
    <property type="entry name" value="Pyr_redox_dim"/>
    <property type="match status" value="1"/>
</dbReference>
<feature type="domain" description="Pyridine nucleotide-disulphide oxidoreductase dimerisation" evidence="3">
    <location>
        <begin position="330"/>
        <end position="436"/>
    </location>
</feature>
<comment type="caution">
    <text evidence="5">The sequence shown here is derived from an EMBL/GenBank/DDBJ whole genome shotgun (WGS) entry which is preliminary data.</text>
</comment>
<dbReference type="InterPro" id="IPR050151">
    <property type="entry name" value="Class-I_Pyr_Nuc-Dis_Oxidored"/>
</dbReference>
<dbReference type="InterPro" id="IPR004099">
    <property type="entry name" value="Pyr_nucl-diS_OxRdtase_dimer"/>
</dbReference>
<dbReference type="RefSeq" id="WP_216560830.1">
    <property type="nucleotide sequence ID" value="NZ_JAHLOH010000043.1"/>
</dbReference>
<comment type="similarity">
    <text evidence="2">Belongs to the class-I pyridine nucleotide-disulfide oxidoreductase family.</text>
</comment>
<keyword evidence="6" id="KW-1185">Reference proteome</keyword>
<evidence type="ECO:0000256" key="2">
    <source>
        <dbReference type="ARBA" id="ARBA00007532"/>
    </source>
</evidence>
<proteinExistence type="inferred from homology"/>
<organism evidence="5 6">
    <name type="scientific">Tissierella carlieri</name>
    <dbReference type="NCBI Taxonomy" id="689904"/>
    <lineage>
        <taxon>Bacteria</taxon>
        <taxon>Bacillati</taxon>
        <taxon>Bacillota</taxon>
        <taxon>Tissierellia</taxon>
        <taxon>Tissierellales</taxon>
        <taxon>Tissierellaceae</taxon>
        <taxon>Tissierella</taxon>
    </lineage>
</organism>
<evidence type="ECO:0000259" key="3">
    <source>
        <dbReference type="Pfam" id="PF02852"/>
    </source>
</evidence>
<dbReference type="PANTHER" id="PTHR22912:SF151">
    <property type="entry name" value="DIHYDROLIPOYL DEHYDROGENASE, MITOCHONDRIAL"/>
    <property type="match status" value="1"/>
</dbReference>
<sequence>MKVKRYDVVVIGGGIGGYYSARALKREGKAVAIIEKNSFGGTALRWGALPVKKVLDSFKGIKKHDHTEIKKTREYLIKKWDEDLRRLESKIKDNLLEDKIDIYFGDGEFLDSETFKLREDVIETEYFIIATGSEPASIKDIVIDGTNIITHREAIDLKNMPKSITILGGNVEGIEFAALYAEMGVEVTIIEKENNILFENDVDLVYPIEEHLKSRGVRILKGIGAKNAEVGRTGVKVLLDDGRMISSEKALVTFMRKPNFPRGIENTNIKISENKIIVNENLLTDEKNIFAIGDINGILGMAHVAVQQGLKVADYILKNISVNISYEILPRAVFTLPEMAGVGRQEWELKRDNIPYKLGTYSFKDSWRGWARSIEEGFVKIILDENNKILGIWMVGENVSEYIGLMGYLIKEEKTAEEILSNLVIHPSLTESILEALIESKDKKVIK</sequence>
<feature type="domain" description="FAD/NAD(P)-binding" evidence="4">
    <location>
        <begin position="6"/>
        <end position="309"/>
    </location>
</feature>
<accession>A0ABT1SFK8</accession>
<protein>
    <submittedName>
        <fullName evidence="5">NAD(P)/FAD-dependent oxidoreductase</fullName>
    </submittedName>
</protein>
<name>A0ABT1SFK8_9FIRM</name>
<dbReference type="PANTHER" id="PTHR22912">
    <property type="entry name" value="DISULFIDE OXIDOREDUCTASE"/>
    <property type="match status" value="1"/>
</dbReference>
<dbReference type="EMBL" id="JANGAC010000019">
    <property type="protein sequence ID" value="MCQ4925199.1"/>
    <property type="molecule type" value="Genomic_DNA"/>
</dbReference>
<evidence type="ECO:0000256" key="1">
    <source>
        <dbReference type="ARBA" id="ARBA00001974"/>
    </source>
</evidence>